<proteinExistence type="predicted"/>
<evidence type="ECO:0000313" key="1">
    <source>
        <dbReference type="EMBL" id="KAJ8107211.1"/>
    </source>
</evidence>
<sequence length="643" mass="71551">MSGSAEAAKPADSSTCICCKRSKTEGAFFELEAHSPDETPHYAWRAYSCVFLQASEQGCQRCAVVFEMATAWQKDNPGNYGNYIMVISIYFAVPDLAVRLTRSEGSWSSSDPVLELLSANPSGSTGLLKSFEDQLNIITKPLWSEDATSDDALQESIESLERCLAHHKYCTNIPSKLPKRCLELNQTTMTLRDTASCLTVEPYACLSHCWGPEGPSLKLTPATEFRLRQGVDLDTLPRTFSEAAKVCLKMGVRFLWIDALCIIQGDKADWKEAAATMASIYENAYFTIAATGADNSDDGLRPFKEESKPVRLGTSDIFVRKLREKVDCMLYGTHNSKTWPLLSRAWAFQEGQLSPRMLRFSCYGIVWDCRTTRVEREEGKSKVSLGADAIDLLPFLFLYSSGLTKSTDVEVAWHNTVAEYSKLRLTYHTDKLPAIAALAQHMAKLRPTDTYVAGMWRNTLLSDLQWRALKGRLSKESKLPTWSWASIRKVLYISTDFVLKGVEIDNLSYTSVGPAEIGCIENAILTIQGRALPIRARFDPTKSWQQLGASDLTDLAVFSKRHIMLSFDCKFSTDNVLGEDHSLLALFLGGNSAGLHGLILRQIGNLYKRIGDCTMNTPFDGGKELEATIEEMDSAPLSKVRII</sequence>
<organism evidence="1 2">
    <name type="scientific">Boeremia exigua</name>
    <dbReference type="NCBI Taxonomy" id="749465"/>
    <lineage>
        <taxon>Eukaryota</taxon>
        <taxon>Fungi</taxon>
        <taxon>Dikarya</taxon>
        <taxon>Ascomycota</taxon>
        <taxon>Pezizomycotina</taxon>
        <taxon>Dothideomycetes</taxon>
        <taxon>Pleosporomycetidae</taxon>
        <taxon>Pleosporales</taxon>
        <taxon>Pleosporineae</taxon>
        <taxon>Didymellaceae</taxon>
        <taxon>Boeremia</taxon>
    </lineage>
</organism>
<evidence type="ECO:0000313" key="2">
    <source>
        <dbReference type="Proteomes" id="UP001153331"/>
    </source>
</evidence>
<dbReference type="EMBL" id="JAPHNI010000979">
    <property type="protein sequence ID" value="KAJ8107211.1"/>
    <property type="molecule type" value="Genomic_DNA"/>
</dbReference>
<dbReference type="Proteomes" id="UP001153331">
    <property type="component" value="Unassembled WGS sequence"/>
</dbReference>
<keyword evidence="2" id="KW-1185">Reference proteome</keyword>
<gene>
    <name evidence="1" type="ORF">OPT61_g9022</name>
</gene>
<reference evidence="1" key="1">
    <citation type="submission" date="2022-11" db="EMBL/GenBank/DDBJ databases">
        <title>Genome Sequence of Boeremia exigua.</title>
        <authorList>
            <person name="Buettner E."/>
        </authorList>
    </citation>
    <scope>NUCLEOTIDE SEQUENCE</scope>
    <source>
        <strain evidence="1">CU02</strain>
    </source>
</reference>
<name>A0ACC2HVU0_9PLEO</name>
<protein>
    <submittedName>
        <fullName evidence="1">Uncharacterized protein</fullName>
    </submittedName>
</protein>
<accession>A0ACC2HVU0</accession>
<comment type="caution">
    <text evidence="1">The sequence shown here is derived from an EMBL/GenBank/DDBJ whole genome shotgun (WGS) entry which is preliminary data.</text>
</comment>